<dbReference type="PANTHER" id="PTHR46149">
    <property type="entry name" value="MIP08469P"/>
    <property type="match status" value="1"/>
</dbReference>
<dbReference type="SMART" id="SM00173">
    <property type="entry name" value="RAS"/>
    <property type="match status" value="1"/>
</dbReference>
<keyword evidence="2" id="KW-1003">Cell membrane</keyword>
<dbReference type="AlphaFoldDB" id="A0A813YLD2"/>
<dbReference type="Proteomes" id="UP000677228">
    <property type="component" value="Unassembled WGS sequence"/>
</dbReference>
<evidence type="ECO:0000256" key="9">
    <source>
        <dbReference type="ARBA" id="ARBA00038061"/>
    </source>
</evidence>
<evidence type="ECO:0000256" key="6">
    <source>
        <dbReference type="ARBA" id="ARBA00023136"/>
    </source>
</evidence>
<dbReference type="SMART" id="SM00175">
    <property type="entry name" value="RAB"/>
    <property type="match status" value="1"/>
</dbReference>
<feature type="compositionally biased region" description="Low complexity" evidence="11">
    <location>
        <begin position="214"/>
        <end position="229"/>
    </location>
</feature>
<dbReference type="FunFam" id="3.40.50.300:FF:000303">
    <property type="entry name" value="GTP-binding protein Di-Ras2"/>
    <property type="match status" value="1"/>
</dbReference>
<keyword evidence="4" id="KW-0547">Nucleotide-binding</keyword>
<organism evidence="13 16">
    <name type="scientific">Didymodactylos carnosus</name>
    <dbReference type="NCBI Taxonomy" id="1234261"/>
    <lineage>
        <taxon>Eukaryota</taxon>
        <taxon>Metazoa</taxon>
        <taxon>Spiralia</taxon>
        <taxon>Gnathifera</taxon>
        <taxon>Rotifera</taxon>
        <taxon>Eurotatoria</taxon>
        <taxon>Bdelloidea</taxon>
        <taxon>Philodinida</taxon>
        <taxon>Philodinidae</taxon>
        <taxon>Didymodactylos</taxon>
    </lineage>
</organism>
<dbReference type="GO" id="GO:0031681">
    <property type="term" value="F:G-protein beta-subunit binding"/>
    <property type="evidence" value="ECO:0007669"/>
    <property type="project" value="TreeGrafter"/>
</dbReference>
<dbReference type="InterPro" id="IPR027417">
    <property type="entry name" value="P-loop_NTPase"/>
</dbReference>
<protein>
    <submittedName>
        <fullName evidence="13">Uncharacterized protein</fullName>
    </submittedName>
</protein>
<keyword evidence="8" id="KW-0636">Prenylation</keyword>
<reference evidence="13" key="1">
    <citation type="submission" date="2021-02" db="EMBL/GenBank/DDBJ databases">
        <authorList>
            <person name="Nowell W R."/>
        </authorList>
    </citation>
    <scope>NUCLEOTIDE SEQUENCE</scope>
</reference>
<dbReference type="EMBL" id="CAJOBA010002379">
    <property type="protein sequence ID" value="CAF3642292.1"/>
    <property type="molecule type" value="Genomic_DNA"/>
</dbReference>
<dbReference type="SUPFAM" id="SSF52540">
    <property type="entry name" value="P-loop containing nucleoside triphosphate hydrolases"/>
    <property type="match status" value="1"/>
</dbReference>
<feature type="region of interest" description="Disordered" evidence="11">
    <location>
        <begin position="200"/>
        <end position="242"/>
    </location>
</feature>
<dbReference type="Proteomes" id="UP000682733">
    <property type="component" value="Unassembled WGS sequence"/>
</dbReference>
<dbReference type="EMBL" id="CAJNOK010002379">
    <property type="protein sequence ID" value="CAF0857320.1"/>
    <property type="molecule type" value="Genomic_DNA"/>
</dbReference>
<dbReference type="GO" id="GO:0003924">
    <property type="term" value="F:GTPase activity"/>
    <property type="evidence" value="ECO:0007669"/>
    <property type="project" value="InterPro"/>
</dbReference>
<dbReference type="Proteomes" id="UP000663829">
    <property type="component" value="Unassembled WGS sequence"/>
</dbReference>
<comment type="similarity">
    <text evidence="9">Belongs to the small GTPase superfamily. RasD family.</text>
</comment>
<dbReference type="Gene3D" id="3.40.50.300">
    <property type="entry name" value="P-loop containing nucleotide triphosphate hydrolases"/>
    <property type="match status" value="1"/>
</dbReference>
<keyword evidence="16" id="KW-1185">Reference proteome</keyword>
<evidence type="ECO:0000256" key="4">
    <source>
        <dbReference type="ARBA" id="ARBA00022741"/>
    </source>
</evidence>
<dbReference type="InterPro" id="IPR052236">
    <property type="entry name" value="Small_GTPase_RasD"/>
</dbReference>
<evidence type="ECO:0000256" key="2">
    <source>
        <dbReference type="ARBA" id="ARBA00022475"/>
    </source>
</evidence>
<evidence type="ECO:0000256" key="7">
    <source>
        <dbReference type="ARBA" id="ARBA00023288"/>
    </source>
</evidence>
<dbReference type="SMART" id="SM00174">
    <property type="entry name" value="RHO"/>
    <property type="match status" value="1"/>
</dbReference>
<dbReference type="PROSITE" id="PS51419">
    <property type="entry name" value="RAB"/>
    <property type="match status" value="1"/>
</dbReference>
<dbReference type="EMBL" id="CAJNOQ010001315">
    <property type="protein sequence ID" value="CAF0885946.1"/>
    <property type="molecule type" value="Genomic_DNA"/>
</dbReference>
<evidence type="ECO:0000313" key="13">
    <source>
        <dbReference type="EMBL" id="CAF0885946.1"/>
    </source>
</evidence>
<dbReference type="InterPro" id="IPR005225">
    <property type="entry name" value="Small_GTP-bd"/>
</dbReference>
<name>A0A813YLD2_9BILA</name>
<keyword evidence="3" id="KW-0488">Methylation</keyword>
<dbReference type="GO" id="GO:0007165">
    <property type="term" value="P:signal transduction"/>
    <property type="evidence" value="ECO:0007669"/>
    <property type="project" value="TreeGrafter"/>
</dbReference>
<comment type="subcellular location">
    <subcellularLocation>
        <location evidence="1">Cell membrane</location>
        <topology evidence="1">Lipid-anchor</topology>
        <orientation evidence="1">Cytoplasmic side</orientation>
    </subcellularLocation>
</comment>
<gene>
    <name evidence="13" type="ORF">GPM918_LOCUS7862</name>
    <name evidence="12" type="ORF">OVA965_LOCUS7454</name>
    <name evidence="15" type="ORF">SRO942_LOCUS7855</name>
    <name evidence="14" type="ORF">TMI583_LOCUS7449</name>
</gene>
<evidence type="ECO:0000313" key="12">
    <source>
        <dbReference type="EMBL" id="CAF0857320.1"/>
    </source>
</evidence>
<evidence type="ECO:0000313" key="16">
    <source>
        <dbReference type="Proteomes" id="UP000663829"/>
    </source>
</evidence>
<evidence type="ECO:0000256" key="1">
    <source>
        <dbReference type="ARBA" id="ARBA00004342"/>
    </source>
</evidence>
<dbReference type="PROSITE" id="PS51420">
    <property type="entry name" value="RHO"/>
    <property type="match status" value="1"/>
</dbReference>
<evidence type="ECO:0000313" key="14">
    <source>
        <dbReference type="EMBL" id="CAF3642292.1"/>
    </source>
</evidence>
<dbReference type="PRINTS" id="PR00449">
    <property type="entry name" value="RASTRNSFRMNG"/>
</dbReference>
<evidence type="ECO:0000256" key="11">
    <source>
        <dbReference type="SAM" id="MobiDB-lite"/>
    </source>
</evidence>
<comment type="similarity">
    <text evidence="10">Belongs to the small GTPase superfamily. Di-Ras family.</text>
</comment>
<feature type="compositionally biased region" description="Polar residues" evidence="11">
    <location>
        <begin position="230"/>
        <end position="242"/>
    </location>
</feature>
<dbReference type="PANTHER" id="PTHR46149:SF3">
    <property type="entry name" value="MIP08469P"/>
    <property type="match status" value="1"/>
</dbReference>
<keyword evidence="5" id="KW-0342">GTP-binding</keyword>
<proteinExistence type="inferred from homology"/>
<evidence type="ECO:0000313" key="15">
    <source>
        <dbReference type="EMBL" id="CAF3671083.1"/>
    </source>
</evidence>
<comment type="caution">
    <text evidence="13">The sequence shown here is derived from an EMBL/GenBank/DDBJ whole genome shotgun (WGS) entry which is preliminary data.</text>
</comment>
<accession>A0A813YLD2</accession>
<dbReference type="PROSITE" id="PS51421">
    <property type="entry name" value="RAS"/>
    <property type="match status" value="1"/>
</dbReference>
<keyword evidence="6" id="KW-0472">Membrane</keyword>
<dbReference type="EMBL" id="CAJOBC010001314">
    <property type="protein sequence ID" value="CAF3671083.1"/>
    <property type="molecule type" value="Genomic_DNA"/>
</dbReference>
<dbReference type="GO" id="GO:0005886">
    <property type="term" value="C:plasma membrane"/>
    <property type="evidence" value="ECO:0007669"/>
    <property type="project" value="UniProtKB-SubCell"/>
</dbReference>
<sequence>MMPEQSNDYRIVVLGSAGVGKTSCVLRFVKGQFRDSYIPTVEDTYRQVVNCNKQITTLQITDTTGTHSFPAMQRLSIQKGHAFMLLYSITSKQTLEDLKPIYQQIREIKGEQSQSPQDVPIMLIGCKSDDTACREVSENIGKFLAQHWQCAFIETSAKQNSNIREAFQELLKLDKKRQFNFNVDQDGHIIETTATNNDNSSISPVKTTGGGGAISNTSTTTSSRSPSVTEASGTTRPTTPILNNRTINVNKKISHTPDNITDELARKKSAKKVLSISSTNTSKRKCSIM</sequence>
<dbReference type="Pfam" id="PF00071">
    <property type="entry name" value="Ras"/>
    <property type="match status" value="1"/>
</dbReference>
<dbReference type="GO" id="GO:0005525">
    <property type="term" value="F:GTP binding"/>
    <property type="evidence" value="ECO:0007669"/>
    <property type="project" value="UniProtKB-KW"/>
</dbReference>
<keyword evidence="7" id="KW-0449">Lipoprotein</keyword>
<evidence type="ECO:0000256" key="5">
    <source>
        <dbReference type="ARBA" id="ARBA00023134"/>
    </source>
</evidence>
<dbReference type="Proteomes" id="UP000681722">
    <property type="component" value="Unassembled WGS sequence"/>
</dbReference>
<evidence type="ECO:0000256" key="8">
    <source>
        <dbReference type="ARBA" id="ARBA00023289"/>
    </source>
</evidence>
<dbReference type="InterPro" id="IPR001806">
    <property type="entry name" value="Small_GTPase"/>
</dbReference>
<evidence type="ECO:0000256" key="10">
    <source>
        <dbReference type="ARBA" id="ARBA00061515"/>
    </source>
</evidence>
<dbReference type="NCBIfam" id="TIGR00231">
    <property type="entry name" value="small_GTP"/>
    <property type="match status" value="1"/>
</dbReference>
<evidence type="ECO:0000256" key="3">
    <source>
        <dbReference type="ARBA" id="ARBA00022481"/>
    </source>
</evidence>
<dbReference type="OrthoDB" id="265044at2759"/>